<evidence type="ECO:0000313" key="1">
    <source>
        <dbReference type="EMBL" id="BAT83114.1"/>
    </source>
</evidence>
<dbReference type="InterPro" id="IPR036457">
    <property type="entry name" value="PPM-type-like_dom_sf"/>
</dbReference>
<name>A0A0S3RR81_PHAAN</name>
<dbReference type="Gene3D" id="3.60.40.10">
    <property type="entry name" value="PPM-type phosphatase domain"/>
    <property type="match status" value="1"/>
</dbReference>
<accession>A0A0S3RR81</accession>
<dbReference type="AlphaFoldDB" id="A0A0S3RR81"/>
<evidence type="ECO:0008006" key="3">
    <source>
        <dbReference type="Google" id="ProtNLM"/>
    </source>
</evidence>
<dbReference type="SUPFAM" id="SSF81606">
    <property type="entry name" value="PP2C-like"/>
    <property type="match status" value="1"/>
</dbReference>
<proteinExistence type="predicted"/>
<protein>
    <recommendedName>
        <fullName evidence="3">PPM-type phosphatase domain-containing protein</fullName>
    </recommendedName>
</protein>
<gene>
    <name evidence="1" type="primary">Vigan.04G021800</name>
    <name evidence="1" type="ORF">VIGAN_04021800</name>
</gene>
<reference evidence="1 2" key="1">
    <citation type="journal article" date="2015" name="Sci. Rep.">
        <title>The power of single molecule real-time sequencing technology in the de novo assembly of a eukaryotic genome.</title>
        <authorList>
            <person name="Sakai H."/>
            <person name="Naito K."/>
            <person name="Ogiso-Tanaka E."/>
            <person name="Takahashi Y."/>
            <person name="Iseki K."/>
            <person name="Muto C."/>
            <person name="Satou K."/>
            <person name="Teruya K."/>
            <person name="Shiroma A."/>
            <person name="Shimoji M."/>
            <person name="Hirano T."/>
            <person name="Itoh T."/>
            <person name="Kaga A."/>
            <person name="Tomooka N."/>
        </authorList>
    </citation>
    <scope>NUCLEOTIDE SEQUENCE [LARGE SCALE GENOMIC DNA]</scope>
    <source>
        <strain evidence="2">cv. Shumari</strain>
    </source>
</reference>
<dbReference type="Proteomes" id="UP000291084">
    <property type="component" value="Chromosome 4"/>
</dbReference>
<keyword evidence="2" id="KW-1185">Reference proteome</keyword>
<organism evidence="1 2">
    <name type="scientific">Vigna angularis var. angularis</name>
    <dbReference type="NCBI Taxonomy" id="157739"/>
    <lineage>
        <taxon>Eukaryota</taxon>
        <taxon>Viridiplantae</taxon>
        <taxon>Streptophyta</taxon>
        <taxon>Embryophyta</taxon>
        <taxon>Tracheophyta</taxon>
        <taxon>Spermatophyta</taxon>
        <taxon>Magnoliopsida</taxon>
        <taxon>eudicotyledons</taxon>
        <taxon>Gunneridae</taxon>
        <taxon>Pentapetalae</taxon>
        <taxon>rosids</taxon>
        <taxon>fabids</taxon>
        <taxon>Fabales</taxon>
        <taxon>Fabaceae</taxon>
        <taxon>Papilionoideae</taxon>
        <taxon>50 kb inversion clade</taxon>
        <taxon>NPAAA clade</taxon>
        <taxon>indigoferoid/millettioid clade</taxon>
        <taxon>Phaseoleae</taxon>
        <taxon>Vigna</taxon>
    </lineage>
</organism>
<dbReference type="EMBL" id="AP015037">
    <property type="protein sequence ID" value="BAT83114.1"/>
    <property type="molecule type" value="Genomic_DNA"/>
</dbReference>
<evidence type="ECO:0000313" key="2">
    <source>
        <dbReference type="Proteomes" id="UP000291084"/>
    </source>
</evidence>
<sequence>MTQAVEVLNRYGTDMVGEPRGSDSECLAGFECFLNIVRALGMGSCISEVGAGGSSPPLLSDSNTDGKRRRLRGSSSFDFRVPGRMFSNGSSEVASMFCKQGRKGINQDAMLIWENFCSKEDTIFCGVFDGHGPYGHKVAKKILL</sequence>
<dbReference type="OrthoDB" id="10264738at2759"/>